<evidence type="ECO:0000256" key="1">
    <source>
        <dbReference type="ARBA" id="ARBA00022980"/>
    </source>
</evidence>
<dbReference type="RefSeq" id="WP_215216943.1">
    <property type="nucleotide sequence ID" value="NZ_CP075587.1"/>
</dbReference>
<evidence type="ECO:0000313" key="4">
    <source>
        <dbReference type="EMBL" id="QYF48527.1"/>
    </source>
</evidence>
<dbReference type="NCBIfam" id="TIGR00002">
    <property type="entry name" value="S16"/>
    <property type="match status" value="1"/>
</dbReference>
<dbReference type="InterPro" id="IPR000307">
    <property type="entry name" value="Ribosomal_bS16"/>
</dbReference>
<dbReference type="Pfam" id="PF00886">
    <property type="entry name" value="Ribosomal_S16"/>
    <property type="match status" value="1"/>
</dbReference>
<reference evidence="4 5" key="1">
    <citation type="journal article" date="2022" name="bioRxiv">
        <title>Ecology and evolution of chlamydial symbionts of arthropods.</title>
        <authorList>
            <person name="Halter T."/>
            <person name="Koestlbacher S."/>
            <person name="Collingro A."/>
            <person name="Sixt B.S."/>
            <person name="Toenshoff E.R."/>
            <person name="Hendrickx F."/>
            <person name="Kostanjsek R."/>
            <person name="Horn M."/>
        </authorList>
    </citation>
    <scope>NUCLEOTIDE SEQUENCE [LARGE SCALE GENOMIC DNA]</scope>
    <source>
        <strain evidence="4">W744xW776</strain>
    </source>
</reference>
<name>A0ABX8UZZ0_9BACT</name>
<keyword evidence="1 3" id="KW-0689">Ribosomal protein</keyword>
<evidence type="ECO:0000256" key="3">
    <source>
        <dbReference type="HAMAP-Rule" id="MF_00385"/>
    </source>
</evidence>
<dbReference type="Proteomes" id="UP000826014">
    <property type="component" value="Chromosome"/>
</dbReference>
<dbReference type="SUPFAM" id="SSF54565">
    <property type="entry name" value="Ribosomal protein S16"/>
    <property type="match status" value="1"/>
</dbReference>
<gene>
    <name evidence="3" type="primary">rpsP</name>
    <name evidence="4" type="ORF">RHABOEDO_000705</name>
</gene>
<dbReference type="InterPro" id="IPR023803">
    <property type="entry name" value="Ribosomal_bS16_dom_sf"/>
</dbReference>
<protein>
    <recommendedName>
        <fullName evidence="3">Small ribosomal subunit protein bS16</fullName>
    </recommendedName>
</protein>
<dbReference type="PANTHER" id="PTHR12919">
    <property type="entry name" value="30S RIBOSOMAL PROTEIN S16"/>
    <property type="match status" value="1"/>
</dbReference>
<dbReference type="GO" id="GO:0005840">
    <property type="term" value="C:ribosome"/>
    <property type="evidence" value="ECO:0007669"/>
    <property type="project" value="UniProtKB-KW"/>
</dbReference>
<dbReference type="EMBL" id="CP075587">
    <property type="protein sequence ID" value="QYF48527.1"/>
    <property type="molecule type" value="Genomic_DNA"/>
</dbReference>
<dbReference type="HAMAP" id="MF_00385">
    <property type="entry name" value="Ribosomal_bS16"/>
    <property type="match status" value="1"/>
</dbReference>
<evidence type="ECO:0000313" key="5">
    <source>
        <dbReference type="Proteomes" id="UP000826014"/>
    </source>
</evidence>
<organism evidence="4 5">
    <name type="scientific">Candidatus Rhabdochlamydia oedothoracis</name>
    <dbReference type="NCBI Taxonomy" id="2720720"/>
    <lineage>
        <taxon>Bacteria</taxon>
        <taxon>Pseudomonadati</taxon>
        <taxon>Chlamydiota</taxon>
        <taxon>Chlamydiia</taxon>
        <taxon>Parachlamydiales</taxon>
        <taxon>Candidatus Rhabdochlamydiaceae</taxon>
        <taxon>Candidatus Rhabdochlamydia</taxon>
    </lineage>
</organism>
<evidence type="ECO:0000256" key="2">
    <source>
        <dbReference type="ARBA" id="ARBA00023274"/>
    </source>
</evidence>
<dbReference type="PANTHER" id="PTHR12919:SF20">
    <property type="entry name" value="SMALL RIBOSOMAL SUBUNIT PROTEIN BS16M"/>
    <property type="match status" value="1"/>
</dbReference>
<comment type="similarity">
    <text evidence="3">Belongs to the bacterial ribosomal protein bS16 family.</text>
</comment>
<dbReference type="Gene3D" id="3.30.1320.10">
    <property type="match status" value="1"/>
</dbReference>
<proteinExistence type="inferred from homology"/>
<keyword evidence="2 3" id="KW-0687">Ribonucleoprotein</keyword>
<accession>A0ABX8UZZ0</accession>
<sequence>MALKIRFRQQGSANRRTYRLILADGRERRDGKYIEKFGWYDPSKATNNCLLDETRIKYWIDQGAQFTPDAEALVARALPELMREIRLKEQARLVKQAKKRRTRKKQHVPAA</sequence>
<keyword evidence="5" id="KW-1185">Reference proteome</keyword>